<name>A7EIN7_SCLS1</name>
<sequence length="69" mass="7798">MGIDELHKDEHLPAEAQISNELPSQLEDITLVVEQNDVVARIAKPRVIDPAHTRMPADSYERYAVCDRS</sequence>
<accession>A7EIN7</accession>
<dbReference type="RefSeq" id="XP_001593752.1">
    <property type="nucleotide sequence ID" value="XM_001593702.1"/>
</dbReference>
<gene>
    <name evidence="1" type="ORF">SS1G_05180</name>
</gene>
<evidence type="ECO:0000313" key="1">
    <source>
        <dbReference type="EMBL" id="EDO02703.1"/>
    </source>
</evidence>
<dbReference type="InParanoid" id="A7EIN7"/>
<dbReference type="HOGENOM" id="CLU_2777459_0_0_1"/>
<protein>
    <submittedName>
        <fullName evidence="1">Uncharacterized protein</fullName>
    </submittedName>
</protein>
<dbReference type="KEGG" id="ssl:SS1G_05180"/>
<proteinExistence type="predicted"/>
<dbReference type="Proteomes" id="UP000001312">
    <property type="component" value="Unassembled WGS sequence"/>
</dbReference>
<keyword evidence="2" id="KW-1185">Reference proteome</keyword>
<dbReference type="AlphaFoldDB" id="A7EIN7"/>
<reference evidence="2" key="1">
    <citation type="journal article" date="2011" name="PLoS Genet.">
        <title>Genomic analysis of the necrotrophic fungal pathogens Sclerotinia sclerotiorum and Botrytis cinerea.</title>
        <authorList>
            <person name="Amselem J."/>
            <person name="Cuomo C.A."/>
            <person name="van Kan J.A."/>
            <person name="Viaud M."/>
            <person name="Benito E.P."/>
            <person name="Couloux A."/>
            <person name="Coutinho P.M."/>
            <person name="de Vries R.P."/>
            <person name="Dyer P.S."/>
            <person name="Fillinger S."/>
            <person name="Fournier E."/>
            <person name="Gout L."/>
            <person name="Hahn M."/>
            <person name="Kohn L."/>
            <person name="Lapalu N."/>
            <person name="Plummer K.M."/>
            <person name="Pradier J.M."/>
            <person name="Quevillon E."/>
            <person name="Sharon A."/>
            <person name="Simon A."/>
            <person name="ten Have A."/>
            <person name="Tudzynski B."/>
            <person name="Tudzynski P."/>
            <person name="Wincker P."/>
            <person name="Andrew M."/>
            <person name="Anthouard V."/>
            <person name="Beever R.E."/>
            <person name="Beffa R."/>
            <person name="Benoit I."/>
            <person name="Bouzid O."/>
            <person name="Brault B."/>
            <person name="Chen Z."/>
            <person name="Choquer M."/>
            <person name="Collemare J."/>
            <person name="Cotton P."/>
            <person name="Danchin E.G."/>
            <person name="Da Silva C."/>
            <person name="Gautier A."/>
            <person name="Giraud C."/>
            <person name="Giraud T."/>
            <person name="Gonzalez C."/>
            <person name="Grossetete S."/>
            <person name="Guldener U."/>
            <person name="Henrissat B."/>
            <person name="Howlett B.J."/>
            <person name="Kodira C."/>
            <person name="Kretschmer M."/>
            <person name="Lappartient A."/>
            <person name="Leroch M."/>
            <person name="Levis C."/>
            <person name="Mauceli E."/>
            <person name="Neuveglise C."/>
            <person name="Oeser B."/>
            <person name="Pearson M."/>
            <person name="Poulain J."/>
            <person name="Poussereau N."/>
            <person name="Quesneville H."/>
            <person name="Rascle C."/>
            <person name="Schumacher J."/>
            <person name="Segurens B."/>
            <person name="Sexton A."/>
            <person name="Silva E."/>
            <person name="Sirven C."/>
            <person name="Soanes D.M."/>
            <person name="Talbot N.J."/>
            <person name="Templeton M."/>
            <person name="Yandava C."/>
            <person name="Yarden O."/>
            <person name="Zeng Q."/>
            <person name="Rollins J.A."/>
            <person name="Lebrun M.H."/>
            <person name="Dickman M."/>
        </authorList>
    </citation>
    <scope>NUCLEOTIDE SEQUENCE [LARGE SCALE GENOMIC DNA]</scope>
    <source>
        <strain evidence="2">ATCC 18683 / 1980 / Ss-1</strain>
    </source>
</reference>
<organism evidence="1 2">
    <name type="scientific">Sclerotinia sclerotiorum (strain ATCC 18683 / 1980 / Ss-1)</name>
    <name type="common">White mold</name>
    <name type="synonym">Whetzelinia sclerotiorum</name>
    <dbReference type="NCBI Taxonomy" id="665079"/>
    <lineage>
        <taxon>Eukaryota</taxon>
        <taxon>Fungi</taxon>
        <taxon>Dikarya</taxon>
        <taxon>Ascomycota</taxon>
        <taxon>Pezizomycotina</taxon>
        <taxon>Leotiomycetes</taxon>
        <taxon>Helotiales</taxon>
        <taxon>Sclerotiniaceae</taxon>
        <taxon>Sclerotinia</taxon>
    </lineage>
</organism>
<dbReference type="GeneID" id="5489717"/>
<evidence type="ECO:0000313" key="2">
    <source>
        <dbReference type="Proteomes" id="UP000001312"/>
    </source>
</evidence>
<dbReference type="EMBL" id="CH476626">
    <property type="protein sequence ID" value="EDO02703.1"/>
    <property type="molecule type" value="Genomic_DNA"/>
</dbReference>